<evidence type="ECO:0008006" key="4">
    <source>
        <dbReference type="Google" id="ProtNLM"/>
    </source>
</evidence>
<evidence type="ECO:0000313" key="3">
    <source>
        <dbReference type="Proteomes" id="UP001152759"/>
    </source>
</evidence>
<organism evidence="2 3">
    <name type="scientific">Bemisia tabaci</name>
    <name type="common">Sweetpotato whitefly</name>
    <name type="synonym">Aleurodes tabaci</name>
    <dbReference type="NCBI Taxonomy" id="7038"/>
    <lineage>
        <taxon>Eukaryota</taxon>
        <taxon>Metazoa</taxon>
        <taxon>Ecdysozoa</taxon>
        <taxon>Arthropoda</taxon>
        <taxon>Hexapoda</taxon>
        <taxon>Insecta</taxon>
        <taxon>Pterygota</taxon>
        <taxon>Neoptera</taxon>
        <taxon>Paraneoptera</taxon>
        <taxon>Hemiptera</taxon>
        <taxon>Sternorrhyncha</taxon>
        <taxon>Aleyrodoidea</taxon>
        <taxon>Aleyrodidae</taxon>
        <taxon>Aleyrodinae</taxon>
        <taxon>Bemisia</taxon>
    </lineage>
</organism>
<dbReference type="AlphaFoldDB" id="A0A9P0F5W8"/>
<keyword evidence="1" id="KW-1133">Transmembrane helix</keyword>
<accession>A0A9P0F5W8</accession>
<dbReference type="Proteomes" id="UP001152759">
    <property type="component" value="Chromosome 4"/>
</dbReference>
<sequence>MSCDSRIPLITLIAVYSTLANPLNDNYVLIHKVCNHSVDLSQHRLIHIVNLRMDISLTTLIRNLHESSISTLVIDHHHLWQILADQQVKNFVFFLDNIGNITSLILSSANLQKPYHPNSSGYSRSFLLPNFCIQSIEDLTHCNIQDSGNEKNVLTHTNASTSSLCRKSMRYVGQSRTGKCDVDVLISSEELRGELALTDRVLEVTHGLYNHSIWNYKNNIVFFVGGSEKIHLEDLNFCFRFFWRFFRGQRVIICLQTECLWYDVVRKSVVDRDFLRIGVGYDWRVTVPSVTFWGSAGTTHLLRFLSEFCQFMDKDDDSRYDMDEGLMDSIYALKHDMDLVVYMSSVLEETHSIFDLTSSVDSNTLCVTFCVWLFVVATALGFLLLQLLFQRAQSQLFAALYTEDDLTTYRDSSVCLTICSYFLCGSPPRLLLGRLYTGRVVFLLLSFSCLIIGTVLQSGMVTRLSSYMRYPDVQNLKELREEGYLIQTPDIDALSSILDSSEHESLGSKLTSSFRYYCDIIDQYLDNTDLYANFTTEVISHHEGARGNFDMDEDALPPAVRVAQKNLRAIMTSDAFVLGVPRSLLVRENFVMAVLYSQGAEFHRVEECLATFPYVYRVLRNSYLFEAFDRMLLRFLETGLAAKHFDLAQVEHRMGIDPSPMLDKGPLRPFSMRDLQLAADELDFFIPPLDIVTEAKEMHSTISFGFFEVVESLNGGSDLSG</sequence>
<dbReference type="EMBL" id="OU963865">
    <property type="protein sequence ID" value="CAH0389318.1"/>
    <property type="molecule type" value="Genomic_DNA"/>
</dbReference>
<proteinExistence type="predicted"/>
<feature type="transmembrane region" description="Helical" evidence="1">
    <location>
        <begin position="371"/>
        <end position="389"/>
    </location>
</feature>
<name>A0A9P0F5W8_BEMTA</name>
<evidence type="ECO:0000256" key="1">
    <source>
        <dbReference type="SAM" id="Phobius"/>
    </source>
</evidence>
<reference evidence="2" key="1">
    <citation type="submission" date="2021-12" db="EMBL/GenBank/DDBJ databases">
        <authorList>
            <person name="King R."/>
        </authorList>
    </citation>
    <scope>NUCLEOTIDE SEQUENCE</scope>
</reference>
<keyword evidence="1" id="KW-0812">Transmembrane</keyword>
<protein>
    <recommendedName>
        <fullName evidence="4">Ionotropic receptor</fullName>
    </recommendedName>
</protein>
<keyword evidence="3" id="KW-1185">Reference proteome</keyword>
<feature type="transmembrane region" description="Helical" evidence="1">
    <location>
        <begin position="436"/>
        <end position="456"/>
    </location>
</feature>
<keyword evidence="1" id="KW-0472">Membrane</keyword>
<evidence type="ECO:0000313" key="2">
    <source>
        <dbReference type="EMBL" id="CAH0389318.1"/>
    </source>
</evidence>
<gene>
    <name evidence="2" type="ORF">BEMITA_LOCUS8156</name>
</gene>